<reference evidence="2 3" key="1">
    <citation type="submission" date="2018-11" db="EMBL/GenBank/DDBJ databases">
        <title>Rufibacter latericius sp. nov., isolated from water in Baiyang Lake.</title>
        <authorList>
            <person name="Yang Y."/>
        </authorList>
    </citation>
    <scope>NUCLEOTIDE SEQUENCE [LARGE SCALE GENOMIC DNA]</scope>
    <source>
        <strain evidence="2 3">MCC P1</strain>
    </source>
</reference>
<feature type="signal peptide" evidence="1">
    <location>
        <begin position="1"/>
        <end position="27"/>
    </location>
</feature>
<evidence type="ECO:0000256" key="1">
    <source>
        <dbReference type="SAM" id="SignalP"/>
    </source>
</evidence>
<organism evidence="2 3">
    <name type="scientific">Rufibacter immobilis</name>
    <dbReference type="NCBI Taxonomy" id="1348778"/>
    <lineage>
        <taxon>Bacteria</taxon>
        <taxon>Pseudomonadati</taxon>
        <taxon>Bacteroidota</taxon>
        <taxon>Cytophagia</taxon>
        <taxon>Cytophagales</taxon>
        <taxon>Hymenobacteraceae</taxon>
        <taxon>Rufibacter</taxon>
    </lineage>
</organism>
<name>A0A3M9MRD7_9BACT</name>
<dbReference type="Proteomes" id="UP000271010">
    <property type="component" value="Unassembled WGS sequence"/>
</dbReference>
<proteinExistence type="predicted"/>
<gene>
    <name evidence="2" type="ORF">EFA69_18460</name>
</gene>
<protein>
    <recommendedName>
        <fullName evidence="4">Lipoprotein</fullName>
    </recommendedName>
</protein>
<dbReference type="AlphaFoldDB" id="A0A3M9MRD7"/>
<keyword evidence="3" id="KW-1185">Reference proteome</keyword>
<feature type="chain" id="PRO_5018008432" description="Lipoprotein" evidence="1">
    <location>
        <begin position="28"/>
        <end position="219"/>
    </location>
</feature>
<evidence type="ECO:0000313" key="3">
    <source>
        <dbReference type="Proteomes" id="UP000271010"/>
    </source>
</evidence>
<dbReference type="PROSITE" id="PS51257">
    <property type="entry name" value="PROKAR_LIPOPROTEIN"/>
    <property type="match status" value="1"/>
</dbReference>
<comment type="caution">
    <text evidence="2">The sequence shown here is derived from an EMBL/GenBank/DDBJ whole genome shotgun (WGS) entry which is preliminary data.</text>
</comment>
<dbReference type="RefSeq" id="WP_148041413.1">
    <property type="nucleotide sequence ID" value="NZ_RJJE01000017.1"/>
</dbReference>
<sequence>MNKTLLIYKVKSLLTGLALSLALVSCSSESEEEEPVLMAAAPQQASFSLVDSIKVDATFQHAYAHAFALNGKTYSMTANDQVEAFFQEDRQGVVLYFRAVANGVERPWVAFTFKDRAVNHLPTTLLAREAGVVCVEDGQNFADGSTVLSPGCNAVLDGTINLHYDPATDVISGSITNLKLPLEYYVPDYSFPNLESNVFKNSGSSRNLSISFKNVRRKK</sequence>
<accession>A0A3M9MRD7</accession>
<dbReference type="EMBL" id="RJJE01000017">
    <property type="protein sequence ID" value="RNI28061.1"/>
    <property type="molecule type" value="Genomic_DNA"/>
</dbReference>
<evidence type="ECO:0000313" key="2">
    <source>
        <dbReference type="EMBL" id="RNI28061.1"/>
    </source>
</evidence>
<keyword evidence="1" id="KW-0732">Signal</keyword>
<evidence type="ECO:0008006" key="4">
    <source>
        <dbReference type="Google" id="ProtNLM"/>
    </source>
</evidence>
<dbReference type="OrthoDB" id="893583at2"/>